<dbReference type="EMBL" id="CP023671">
    <property type="protein sequence ID" value="AYE33607.1"/>
    <property type="molecule type" value="Genomic_DNA"/>
</dbReference>
<dbReference type="GeneID" id="303559758"/>
<dbReference type="Gene3D" id="1.20.1270.70">
    <property type="entry name" value="Designed single chain three-helix bundle"/>
    <property type="match status" value="3"/>
</dbReference>
<keyword evidence="6 7" id="KW-0326">Glycosidase</keyword>
<dbReference type="SUPFAM" id="SSF55545">
    <property type="entry name" value="beta-N-acetylhexosaminidase-like domain"/>
    <property type="match status" value="1"/>
</dbReference>
<feature type="domain" description="GH84" evidence="14">
    <location>
        <begin position="189"/>
        <end position="464"/>
    </location>
</feature>
<dbReference type="PANTHER" id="PTHR13170">
    <property type="entry name" value="O-GLCNACASE"/>
    <property type="match status" value="1"/>
</dbReference>
<dbReference type="KEGG" id="csep:CP523_03555"/>
<evidence type="ECO:0000259" key="12">
    <source>
        <dbReference type="PROSITE" id="PS50022"/>
    </source>
</evidence>
<dbReference type="InterPro" id="IPR008979">
    <property type="entry name" value="Galactose-bd-like_sf"/>
</dbReference>
<feature type="transmembrane region" description="Helical" evidence="10">
    <location>
        <begin position="1794"/>
        <end position="1814"/>
    </location>
</feature>
<keyword evidence="4 7" id="KW-0378">Hydrolase</keyword>
<gene>
    <name evidence="15" type="ORF">CP523_03555</name>
</gene>
<evidence type="ECO:0000313" key="15">
    <source>
        <dbReference type="EMBL" id="AYE33607.1"/>
    </source>
</evidence>
<dbReference type="PANTHER" id="PTHR13170:SF16">
    <property type="entry name" value="PROTEIN O-GLCNACASE"/>
    <property type="match status" value="1"/>
</dbReference>
<dbReference type="Pfam" id="PF00754">
    <property type="entry name" value="F5_F8_type_C"/>
    <property type="match status" value="3"/>
</dbReference>
<dbReference type="InterPro" id="IPR051822">
    <property type="entry name" value="Glycosyl_Hydrolase_84"/>
</dbReference>
<feature type="coiled-coil region" evidence="8">
    <location>
        <begin position="1626"/>
        <end position="1699"/>
    </location>
</feature>
<evidence type="ECO:0000259" key="14">
    <source>
        <dbReference type="PROSITE" id="PS52009"/>
    </source>
</evidence>
<feature type="region of interest" description="Disordered" evidence="9">
    <location>
        <begin position="1740"/>
        <end position="1788"/>
    </location>
</feature>
<dbReference type="Pfam" id="PF07554">
    <property type="entry name" value="FIVAR"/>
    <property type="match status" value="6"/>
</dbReference>
<evidence type="ECO:0000256" key="10">
    <source>
        <dbReference type="SAM" id="Phobius"/>
    </source>
</evidence>
<dbReference type="InterPro" id="IPR019931">
    <property type="entry name" value="LPXTG_anchor"/>
</dbReference>
<evidence type="ECO:0000256" key="5">
    <source>
        <dbReference type="ARBA" id="ARBA00023088"/>
    </source>
</evidence>
<proteinExistence type="inferred from homology"/>
<feature type="compositionally biased region" description="Low complexity" evidence="9">
    <location>
        <begin position="1770"/>
        <end position="1786"/>
    </location>
</feature>
<feature type="signal peptide" evidence="11">
    <location>
        <begin position="1"/>
        <end position="24"/>
    </location>
</feature>
<dbReference type="Gene3D" id="1.20.58.460">
    <property type="entry name" value="Hyaluronidase post-catalytic domain-like"/>
    <property type="match status" value="1"/>
</dbReference>
<dbReference type="Gene3D" id="3.30.379.10">
    <property type="entry name" value="Chitobiase/beta-hexosaminidase domain 2-like"/>
    <property type="match status" value="1"/>
</dbReference>
<evidence type="ECO:0000313" key="16">
    <source>
        <dbReference type="Proteomes" id="UP000280586"/>
    </source>
</evidence>
<evidence type="ECO:0000256" key="2">
    <source>
        <dbReference type="ARBA" id="ARBA00022525"/>
    </source>
</evidence>
<dbReference type="GO" id="GO:0015929">
    <property type="term" value="F:hexosaminidase activity"/>
    <property type="evidence" value="ECO:0007669"/>
    <property type="project" value="UniProtKB-ARBA"/>
</dbReference>
<keyword evidence="3 11" id="KW-0732">Signal</keyword>
<keyword evidence="10" id="KW-0472">Membrane</keyword>
<reference evidence="15 16" key="1">
    <citation type="submission" date="2017-09" db="EMBL/GenBank/DDBJ databases">
        <authorList>
            <person name="Thomas P."/>
            <person name="Seyboldt C."/>
        </authorList>
    </citation>
    <scope>NUCLEOTIDE SEQUENCE [LARGE SCALE GENOMIC DNA]</scope>
    <source>
        <strain evidence="15 16">DSM 7534</strain>
    </source>
</reference>
<dbReference type="PROSITE" id="PS50847">
    <property type="entry name" value="GRAM_POS_ANCHORING"/>
    <property type="match status" value="1"/>
</dbReference>
<feature type="domain" description="Gram-positive cocci surface proteins LPxTG" evidence="13">
    <location>
        <begin position="1789"/>
        <end position="1820"/>
    </location>
</feature>
<dbReference type="Proteomes" id="UP000280586">
    <property type="component" value="Chromosome"/>
</dbReference>
<dbReference type="InterPro" id="IPR017853">
    <property type="entry name" value="GH"/>
</dbReference>
<feature type="active site" description="Proton donor" evidence="7">
    <location>
        <position position="310"/>
    </location>
</feature>
<keyword evidence="2" id="KW-0964">Secreted</keyword>
<evidence type="ECO:0000256" key="11">
    <source>
        <dbReference type="SAM" id="SignalP"/>
    </source>
</evidence>
<dbReference type="Pfam" id="PF02838">
    <property type="entry name" value="Glyco_hydro_20b"/>
    <property type="match status" value="1"/>
</dbReference>
<dbReference type="SUPFAM" id="SSF140657">
    <property type="entry name" value="Hyaluronidase post-catalytic domain-like"/>
    <property type="match status" value="1"/>
</dbReference>
<keyword evidence="10" id="KW-1133">Transmembrane helix</keyword>
<organism evidence="15 16">
    <name type="scientific">Clostridium septicum</name>
    <dbReference type="NCBI Taxonomy" id="1504"/>
    <lineage>
        <taxon>Bacteria</taxon>
        <taxon>Bacillati</taxon>
        <taxon>Bacillota</taxon>
        <taxon>Clostridia</taxon>
        <taxon>Eubacteriales</taxon>
        <taxon>Clostridiaceae</taxon>
        <taxon>Clostridium</taxon>
    </lineage>
</organism>
<evidence type="ECO:0000256" key="6">
    <source>
        <dbReference type="ARBA" id="ARBA00023295"/>
    </source>
</evidence>
<dbReference type="RefSeq" id="WP_120140490.1">
    <property type="nucleotide sequence ID" value="NZ_CP023671.1"/>
</dbReference>
<keyword evidence="10" id="KW-0812">Transmembrane</keyword>
<feature type="domain" description="F5/8 type C" evidence="12">
    <location>
        <begin position="637"/>
        <end position="766"/>
    </location>
</feature>
<dbReference type="InterPro" id="IPR011496">
    <property type="entry name" value="O-GlcNAcase_cat"/>
</dbReference>
<evidence type="ECO:0000256" key="1">
    <source>
        <dbReference type="ARBA" id="ARBA00022512"/>
    </source>
</evidence>
<dbReference type="Gene3D" id="3.20.20.80">
    <property type="entry name" value="Glycosidases"/>
    <property type="match status" value="1"/>
</dbReference>
<dbReference type="SUPFAM" id="SSF49785">
    <property type="entry name" value="Galactose-binding domain-like"/>
    <property type="match status" value="3"/>
</dbReference>
<evidence type="ECO:0000256" key="9">
    <source>
        <dbReference type="SAM" id="MobiDB-lite"/>
    </source>
</evidence>
<keyword evidence="5" id="KW-0572">Peptidoglycan-anchor</keyword>
<feature type="coiled-coil region" evidence="8">
    <location>
        <begin position="1430"/>
        <end position="1468"/>
    </location>
</feature>
<dbReference type="InterPro" id="IPR013780">
    <property type="entry name" value="Glyco_hydro_b"/>
</dbReference>
<evidence type="ECO:0000256" key="4">
    <source>
        <dbReference type="ARBA" id="ARBA00022801"/>
    </source>
</evidence>
<feature type="compositionally biased region" description="Polar residues" evidence="9">
    <location>
        <begin position="1751"/>
        <end position="1767"/>
    </location>
</feature>
<dbReference type="InterPro" id="IPR015882">
    <property type="entry name" value="HEX_bac_N"/>
</dbReference>
<dbReference type="NCBIfam" id="TIGR01167">
    <property type="entry name" value="LPXTG_anchor"/>
    <property type="match status" value="1"/>
</dbReference>
<name>A0A9N7JKL4_CLOSE</name>
<accession>A0A9N7JKL4</accession>
<protein>
    <submittedName>
        <fullName evidence="15">Hyaluronoglucosaminidase</fullName>
    </submittedName>
</protein>
<dbReference type="InterPro" id="IPR029018">
    <property type="entry name" value="Hex-like_dom2"/>
</dbReference>
<dbReference type="SUPFAM" id="SSF51445">
    <property type="entry name" value="(Trans)glycosidases"/>
    <property type="match status" value="1"/>
</dbReference>
<evidence type="ECO:0000256" key="3">
    <source>
        <dbReference type="ARBA" id="ARBA00022729"/>
    </source>
</evidence>
<comment type="similarity">
    <text evidence="7">Belongs to the glycosyl hydrolase 84 family.</text>
</comment>
<feature type="domain" description="F5/8 type C" evidence="12">
    <location>
        <begin position="1036"/>
        <end position="1195"/>
    </location>
</feature>
<dbReference type="Gene3D" id="2.60.120.260">
    <property type="entry name" value="Galactose-binding domain-like"/>
    <property type="match status" value="3"/>
</dbReference>
<dbReference type="GO" id="GO:1901135">
    <property type="term" value="P:carbohydrate derivative metabolic process"/>
    <property type="evidence" value="ECO:0007669"/>
    <property type="project" value="UniProtKB-ARBA"/>
</dbReference>
<feature type="chain" id="PRO_5040357880" evidence="11">
    <location>
        <begin position="25"/>
        <end position="1820"/>
    </location>
</feature>
<dbReference type="PROSITE" id="PS50022">
    <property type="entry name" value="FA58C_3"/>
    <property type="match status" value="2"/>
</dbReference>
<evidence type="ECO:0000256" key="7">
    <source>
        <dbReference type="PROSITE-ProRule" id="PRU01353"/>
    </source>
</evidence>
<dbReference type="GO" id="GO:0005975">
    <property type="term" value="P:carbohydrate metabolic process"/>
    <property type="evidence" value="ECO:0007669"/>
    <property type="project" value="UniProtKB-ARBA"/>
</dbReference>
<dbReference type="Pfam" id="PF07555">
    <property type="entry name" value="NAGidase"/>
    <property type="match status" value="1"/>
</dbReference>
<dbReference type="Gene3D" id="1.20.1270.90">
    <property type="entry name" value="AF1782-like"/>
    <property type="match status" value="3"/>
</dbReference>
<keyword evidence="1" id="KW-0134">Cell wall</keyword>
<dbReference type="Gene3D" id="2.60.40.1180">
    <property type="entry name" value="Golgi alpha-mannosidase II"/>
    <property type="match status" value="1"/>
</dbReference>
<sequence length="1820" mass="205423">MNSRKKRRNSLLAFFMTFTMILGLAPNIYTQAVESAENEKINKDYEIYPIPQSIVYNGGNLNLSSEVNVIFEDGLDQATKDRLIEVLEIKNISHTIGTEIDESKTNFLIGIQNSIGIVDNYFAEKNLKDAEHFKHMDSHIVSVDNNVVAVLGKDTDSAFYGITTLKMIFNQLESNEIRNLLIKDYADAQWRGFIEGYYGIPWSNENRMSLMEFGGDIKMNAYMFAPKDDPYHNSQWREPYPEEKLAELAEMVKVGSKSKNKFIWTIHPFMHNAIRFDTEEHYQEDLAIIIRKFESLYDIGVRQFGILGDDAGGNATDQVKLMTDLEEWKKSKGDVYNLIFVPKEYCQSFAGNNINSPYLKTISQMPKDIEIMWTGSGVCGWVTTDTFNWFMQACSTAENPSRLPFMWLNWPVNDINKKRLVMGKGQMLDPTVTNFKGIVTNPMQQAQASKVALFAVADYTWNKDTFNADKSWEDSFKYIDKDAGSELYTLAKHMSDPAPNGHGLVQDESEEIKSLLDEFNRKYLAGESIKEIGQTLINEYEKIVKAADDFDTKSKNEGLKAEIDPWRQSLKALAQSTIEYIKTAIAIEDGNNGEVWSHYSEGAAKFELSKTFQVQNIHGKDYVEAGYKRLIPFVKKLGDSLAGKVGDIVNPEEEKLNVTPYTNVNNVYQGNIQNIVDGDLNTKVWFGRYIQEGDYVALELSKSTKITSLSIEQGKNATDKDAFHYGKFQYSMDGETWTDVNNKTYGPYQNKVEVSNLDIEAKYVRFIVTGEIKAEGEANPKWASFREFTINKDINEGDLSLSLIKSSNIGKRSGGNESDILRPEGVSSPIMYAKAPYEGADRDGIPQDAYIGVDLGREARLGKVHIVGDKSVPGDIFVNAVLEYSVNGEDYTEIETFTNKVEINKDYSQENIIARYVRLRNKTKTNVWARFTKFNVTESNLNTKIYTNVAALANNKVNIQNDVAIISNLNEITLATNEYVGIKLPRIKDLTEIVKNYTESENLTLETSMNEIEWETINNLNELQDARYIRIINKTENPIAFNLNNLEVHSLEYQVKTLKDTNFTAVENTDKAFDNDWTTQAWFKNNQDQGKYFTYDLGRLININSLKMVVNDYEHDYIRNGVIKASEDGNTWTDVLTIGGNLDGSAEISDAFPNHEISYNTISVAGLNINARYLRVEVTKTLNIAKWVRFNEIIINNGQYIPSENNPTFVSNPIEVAGYAPSNLIDGNLNTTYKPNKQDLTSGSLVYRISENTEITKINILQSPNTISNALVLVRTVDGWQEIGRLDRSLNDFITKGLGNILEVKLEWNEVAPTLHEIILSNGDQNVDKSYLESKLEEARNIDTSNWTQESKNALKDAIDEGDRVLEDKYASQNKVDDLIRLLSTIMENPEIVDTNKEELQALYNVNKDRVEADYTVSTWAIFNEALKGAEVILEKADVTQEEVNEAKANLENAVNQLKEKAKFVRHLEIAVEEGKKVSQEELDKVVPAVVEEFKAALAQAENLLNSNDAAQEDIDASFHRLSKAMHMLSFYKGDKKELIALVAKINSLNSSDYITETWEALQIVLEKTNKVIEDENALEEEVSTAYEELLKAFLDLRLKPSKEKLEELIKKAESLDSNKYTEKTWNALEEELATAKNVLENEKASEKEINKITKSLELAINALEEKENNSNEVDKEKLVQLIEKANKYLDSSEEYTNESYEAFLVSLDEANKVNLNKNATQKMVDDVIEKLNKAIEGLVKKNEEKPGDNKPSTDNPGSNGNNSVDKNNGDNTSSGSNGIIQGSSNRKLPQTGGGVMLGYLGIGLLALGGIVTGKRRRKN</sequence>
<keyword evidence="8" id="KW-0175">Coiled coil</keyword>
<evidence type="ECO:0000259" key="13">
    <source>
        <dbReference type="PROSITE" id="PS50847"/>
    </source>
</evidence>
<dbReference type="PROSITE" id="PS52009">
    <property type="entry name" value="GH84"/>
    <property type="match status" value="1"/>
</dbReference>
<evidence type="ECO:0000256" key="8">
    <source>
        <dbReference type="SAM" id="Coils"/>
    </source>
</evidence>
<dbReference type="InterPro" id="IPR000421">
    <property type="entry name" value="FA58C"/>
</dbReference>
<feature type="compositionally biased region" description="Basic and acidic residues" evidence="9">
    <location>
        <begin position="1740"/>
        <end position="1749"/>
    </location>
</feature>